<evidence type="ECO:0000256" key="8">
    <source>
        <dbReference type="ARBA" id="ARBA00022741"/>
    </source>
</evidence>
<evidence type="ECO:0000313" key="18">
    <source>
        <dbReference type="Proteomes" id="UP000470213"/>
    </source>
</evidence>
<dbReference type="SMART" id="SM00387">
    <property type="entry name" value="HATPase_c"/>
    <property type="match status" value="1"/>
</dbReference>
<dbReference type="InterPro" id="IPR005467">
    <property type="entry name" value="His_kinase_dom"/>
</dbReference>
<organism evidence="17 18">
    <name type="scientific">Alteromonas profundi</name>
    <dbReference type="NCBI Taxonomy" id="2696062"/>
    <lineage>
        <taxon>Bacteria</taxon>
        <taxon>Pseudomonadati</taxon>
        <taxon>Pseudomonadota</taxon>
        <taxon>Gammaproteobacteria</taxon>
        <taxon>Alteromonadales</taxon>
        <taxon>Alteromonadaceae</taxon>
        <taxon>Alteromonas/Salinimonas group</taxon>
        <taxon>Alteromonas</taxon>
    </lineage>
</organism>
<evidence type="ECO:0000256" key="6">
    <source>
        <dbReference type="ARBA" id="ARBA00022679"/>
    </source>
</evidence>
<keyword evidence="10 14" id="KW-0067">ATP-binding</keyword>
<dbReference type="Gene3D" id="1.10.287.130">
    <property type="match status" value="1"/>
</dbReference>
<evidence type="ECO:0000256" key="13">
    <source>
        <dbReference type="ARBA" id="ARBA00023136"/>
    </source>
</evidence>
<dbReference type="EMBL" id="JAAAWN010000025">
    <property type="protein sequence ID" value="NDV92622.1"/>
    <property type="molecule type" value="Genomic_DNA"/>
</dbReference>
<dbReference type="SUPFAM" id="SSF55874">
    <property type="entry name" value="ATPase domain of HSP90 chaperone/DNA topoisomerase II/histidine kinase"/>
    <property type="match status" value="1"/>
</dbReference>
<feature type="transmembrane region" description="Helical" evidence="14">
    <location>
        <begin position="20"/>
        <end position="40"/>
    </location>
</feature>
<keyword evidence="12 14" id="KW-0902">Two-component regulatory system</keyword>
<dbReference type="Pfam" id="PF21085">
    <property type="entry name" value="CusS"/>
    <property type="match status" value="1"/>
</dbReference>
<comment type="function">
    <text evidence="14">Member of a two-component regulatory system.</text>
</comment>
<dbReference type="InterPro" id="IPR003594">
    <property type="entry name" value="HATPase_dom"/>
</dbReference>
<keyword evidence="4 14" id="KW-0997">Cell inner membrane</keyword>
<keyword evidence="6 14" id="KW-0808">Transferase</keyword>
<keyword evidence="18" id="KW-1185">Reference proteome</keyword>
<dbReference type="FunFam" id="1.10.287.130:FF:000001">
    <property type="entry name" value="Two-component sensor histidine kinase"/>
    <property type="match status" value="1"/>
</dbReference>
<dbReference type="CDD" id="cd00082">
    <property type="entry name" value="HisKA"/>
    <property type="match status" value="1"/>
</dbReference>
<dbReference type="GO" id="GO:0000155">
    <property type="term" value="F:phosphorelay sensor kinase activity"/>
    <property type="evidence" value="ECO:0007669"/>
    <property type="project" value="InterPro"/>
</dbReference>
<dbReference type="GO" id="GO:0005524">
    <property type="term" value="F:ATP binding"/>
    <property type="evidence" value="ECO:0007669"/>
    <property type="project" value="UniProtKB-KW"/>
</dbReference>
<dbReference type="InterPro" id="IPR036890">
    <property type="entry name" value="HATPase_C_sf"/>
</dbReference>
<feature type="domain" description="Histidine kinase" evidence="15">
    <location>
        <begin position="252"/>
        <end position="465"/>
    </location>
</feature>
<name>A0A7X5LNJ8_9ALTE</name>
<dbReference type="Proteomes" id="UP000470213">
    <property type="component" value="Unassembled WGS sequence"/>
</dbReference>
<gene>
    <name evidence="17" type="ORF">GTH32_15715</name>
</gene>
<dbReference type="EC" id="2.7.13.3" evidence="14"/>
<dbReference type="GO" id="GO:0005886">
    <property type="term" value="C:plasma membrane"/>
    <property type="evidence" value="ECO:0007669"/>
    <property type="project" value="UniProtKB-SubCell"/>
</dbReference>
<dbReference type="Gene3D" id="3.30.565.10">
    <property type="entry name" value="Histidine kinase-like ATPase, C-terminal domain"/>
    <property type="match status" value="1"/>
</dbReference>
<dbReference type="InterPro" id="IPR036097">
    <property type="entry name" value="HisK_dim/P_sf"/>
</dbReference>
<feature type="transmembrane region" description="Helical" evidence="14">
    <location>
        <begin position="167"/>
        <end position="190"/>
    </location>
</feature>
<keyword evidence="5" id="KW-0597">Phosphoprotein</keyword>
<keyword evidence="9 14" id="KW-0418">Kinase</keyword>
<evidence type="ECO:0000256" key="5">
    <source>
        <dbReference type="ARBA" id="ARBA00022553"/>
    </source>
</evidence>
<dbReference type="InterPro" id="IPR006290">
    <property type="entry name" value="CztS_silS_copS"/>
</dbReference>
<reference evidence="17 18" key="1">
    <citation type="submission" date="2020-01" db="EMBL/GenBank/DDBJ databases">
        <authorList>
            <person name="Chen J."/>
            <person name="Zhu S."/>
            <person name="Yang J."/>
        </authorList>
    </citation>
    <scope>NUCLEOTIDE SEQUENCE [LARGE SCALE GENOMIC DNA]</scope>
    <source>
        <strain evidence="17 18">345S023</strain>
    </source>
</reference>
<keyword evidence="7 14" id="KW-0812">Transmembrane</keyword>
<dbReference type="PROSITE" id="PS50885">
    <property type="entry name" value="HAMP"/>
    <property type="match status" value="1"/>
</dbReference>
<dbReference type="InterPro" id="IPR003661">
    <property type="entry name" value="HisK_dim/P_dom"/>
</dbReference>
<evidence type="ECO:0000256" key="14">
    <source>
        <dbReference type="RuleBase" id="RU364088"/>
    </source>
</evidence>
<dbReference type="InterPro" id="IPR048590">
    <property type="entry name" value="CusS-like_sensor"/>
</dbReference>
<dbReference type="InterPro" id="IPR004358">
    <property type="entry name" value="Sig_transdc_His_kin-like_C"/>
</dbReference>
<keyword evidence="8 14" id="KW-0547">Nucleotide-binding</keyword>
<evidence type="ECO:0000256" key="2">
    <source>
        <dbReference type="ARBA" id="ARBA00004429"/>
    </source>
</evidence>
<dbReference type="Pfam" id="PF00672">
    <property type="entry name" value="HAMP"/>
    <property type="match status" value="1"/>
</dbReference>
<dbReference type="InterPro" id="IPR050428">
    <property type="entry name" value="TCS_sensor_his_kinase"/>
</dbReference>
<evidence type="ECO:0000256" key="7">
    <source>
        <dbReference type="ARBA" id="ARBA00022692"/>
    </source>
</evidence>
<dbReference type="PROSITE" id="PS50109">
    <property type="entry name" value="HIS_KIN"/>
    <property type="match status" value="1"/>
</dbReference>
<protein>
    <recommendedName>
        <fullName evidence="14">Sensor protein</fullName>
        <ecNumber evidence="14">2.7.13.3</ecNumber>
    </recommendedName>
</protein>
<dbReference type="PANTHER" id="PTHR45436">
    <property type="entry name" value="SENSOR HISTIDINE KINASE YKOH"/>
    <property type="match status" value="1"/>
</dbReference>
<dbReference type="InterPro" id="IPR003660">
    <property type="entry name" value="HAMP_dom"/>
</dbReference>
<dbReference type="RefSeq" id="WP_163087508.1">
    <property type="nucleotide sequence ID" value="NZ_JAAAWN010000025.1"/>
</dbReference>
<accession>A0A7X5LNJ8</accession>
<dbReference type="CDD" id="cd06225">
    <property type="entry name" value="HAMP"/>
    <property type="match status" value="1"/>
</dbReference>
<dbReference type="SMART" id="SM00388">
    <property type="entry name" value="HisKA"/>
    <property type="match status" value="1"/>
</dbReference>
<dbReference type="SMART" id="SM00304">
    <property type="entry name" value="HAMP"/>
    <property type="match status" value="1"/>
</dbReference>
<keyword evidence="11 14" id="KW-1133">Transmembrane helix</keyword>
<comment type="caution">
    <text evidence="17">The sequence shown here is derived from an EMBL/GenBank/DDBJ whole genome shotgun (WGS) entry which is preliminary data.</text>
</comment>
<feature type="domain" description="HAMP" evidence="16">
    <location>
        <begin position="191"/>
        <end position="244"/>
    </location>
</feature>
<evidence type="ECO:0000259" key="16">
    <source>
        <dbReference type="PROSITE" id="PS50885"/>
    </source>
</evidence>
<dbReference type="SUPFAM" id="SSF158472">
    <property type="entry name" value="HAMP domain-like"/>
    <property type="match status" value="1"/>
</dbReference>
<dbReference type="CDD" id="cd00075">
    <property type="entry name" value="HATPase"/>
    <property type="match status" value="1"/>
</dbReference>
<evidence type="ECO:0000256" key="10">
    <source>
        <dbReference type="ARBA" id="ARBA00022840"/>
    </source>
</evidence>
<dbReference type="AlphaFoldDB" id="A0A7X5LNJ8"/>
<keyword evidence="3 14" id="KW-1003">Cell membrane</keyword>
<evidence type="ECO:0000313" key="17">
    <source>
        <dbReference type="EMBL" id="NDV92622.1"/>
    </source>
</evidence>
<evidence type="ECO:0000256" key="3">
    <source>
        <dbReference type="ARBA" id="ARBA00022475"/>
    </source>
</evidence>
<dbReference type="PANTHER" id="PTHR45436:SF15">
    <property type="entry name" value="SENSOR HISTIDINE KINASE CUSS"/>
    <property type="match status" value="1"/>
</dbReference>
<evidence type="ECO:0000256" key="11">
    <source>
        <dbReference type="ARBA" id="ARBA00022989"/>
    </source>
</evidence>
<dbReference type="Gene3D" id="6.10.340.10">
    <property type="match status" value="1"/>
</dbReference>
<sequence>MKSKIKRQKPYSISFRTMVFVGIAIFVCLGIMGTLVVTSIEDHFQEQDADELNEVFHAIKSKLEKSHDQSVQPSKLLFQAVSGHHGVYYHVEDDKGDTIFTSEGADFSFFPKTATTYTSISPKDMLLFSDENHMHRAIKLSFNTHDTSYIIIVASNMEFHMTFMNNLLQSVMGIIICSGIITVLAARFAIYRSLSPLRKLTRKIETITADNLDIRLNPDEVPEELITLVNSFNTMIERLEGGFEKLSHFSADIAHELRTPITNLTTQTQVMLGQVRSTEEYADILYSNLEEYERMTKMVSDMLLLAKTEHGLITPTIEFLDVQKEISSLLDYFNLLADEKHINIQVTGSSFTIHCDKTMFRQAIGNLISNAIRHAPYNSTVDVKTECKAKKQKIMVSNSGEKIEPQHIPKLFNRFYRVDPSRQRDGQGTGLGLTIAKSVMKINGADMYVESDESKTVFVIEFSDT</sequence>
<evidence type="ECO:0000256" key="4">
    <source>
        <dbReference type="ARBA" id="ARBA00022519"/>
    </source>
</evidence>
<dbReference type="SUPFAM" id="SSF47384">
    <property type="entry name" value="Homodimeric domain of signal transducing histidine kinase"/>
    <property type="match status" value="1"/>
</dbReference>
<evidence type="ECO:0000256" key="1">
    <source>
        <dbReference type="ARBA" id="ARBA00000085"/>
    </source>
</evidence>
<comment type="catalytic activity">
    <reaction evidence="1 14">
        <text>ATP + protein L-histidine = ADP + protein N-phospho-L-histidine.</text>
        <dbReference type="EC" id="2.7.13.3"/>
    </reaction>
</comment>
<proteinExistence type="predicted"/>
<dbReference type="PRINTS" id="PR00344">
    <property type="entry name" value="BCTRLSENSOR"/>
</dbReference>
<dbReference type="NCBIfam" id="TIGR01386">
    <property type="entry name" value="cztS_silS_copS"/>
    <property type="match status" value="1"/>
</dbReference>
<dbReference type="Pfam" id="PF00512">
    <property type="entry name" value="HisKA"/>
    <property type="match status" value="1"/>
</dbReference>
<evidence type="ECO:0000256" key="9">
    <source>
        <dbReference type="ARBA" id="ARBA00022777"/>
    </source>
</evidence>
<comment type="subcellular location">
    <subcellularLocation>
        <location evidence="2">Cell inner membrane</location>
        <topology evidence="2">Multi-pass membrane protein</topology>
    </subcellularLocation>
</comment>
<evidence type="ECO:0000259" key="15">
    <source>
        <dbReference type="PROSITE" id="PS50109"/>
    </source>
</evidence>
<dbReference type="Pfam" id="PF02518">
    <property type="entry name" value="HATPase_c"/>
    <property type="match status" value="1"/>
</dbReference>
<evidence type="ECO:0000256" key="12">
    <source>
        <dbReference type="ARBA" id="ARBA00023012"/>
    </source>
</evidence>
<keyword evidence="13 14" id="KW-0472">Membrane</keyword>